<proteinExistence type="predicted"/>
<dbReference type="AlphaFoldDB" id="A0A2N9K954"/>
<evidence type="ECO:0000313" key="2">
    <source>
        <dbReference type="EMBL" id="SPD91360.1"/>
    </source>
</evidence>
<dbReference type="Proteomes" id="UP000237923">
    <property type="component" value="Unassembled WGS sequence"/>
</dbReference>
<gene>
    <name evidence="2" type="ORF">LES8486_00337</name>
    <name evidence="3" type="ORF">LES9216_00484</name>
</gene>
<accession>A0A2N9K954</accession>
<reference evidence="2 5" key="1">
    <citation type="submission" date="2018-02" db="EMBL/GenBank/DDBJ databases">
        <authorList>
            <person name="Rodrigo-Torres L."/>
            <person name="Arahal R. D."/>
            <person name="Lucena T."/>
        </authorList>
    </citation>
    <scope>NUCLEOTIDE SEQUENCE [LARGE SCALE GENOMIC DNA]</scope>
    <source>
        <strain evidence="2 5">CECT 8486</strain>
    </source>
</reference>
<sequence>MKNIAKALGYVFITDFVFMILMLFINISWINTCLTILMCGATGFWFDYYRQD</sequence>
<reference evidence="3 4" key="2">
    <citation type="submission" date="2018-02" db="EMBL/GenBank/DDBJ databases">
        <authorList>
            <person name="Cohen D.B."/>
            <person name="Kent A.D."/>
        </authorList>
    </citation>
    <scope>NUCLEOTIDE SEQUENCE [LARGE SCALE GENOMIC DNA]</scope>
    <source>
        <strain evidence="3 4">CECT 9216</strain>
    </source>
</reference>
<keyword evidence="1" id="KW-1133">Transmembrane helix</keyword>
<organism evidence="3 4">
    <name type="scientific">Leuconostoc suionicum</name>
    <dbReference type="NCBI Taxonomy" id="1511761"/>
    <lineage>
        <taxon>Bacteria</taxon>
        <taxon>Bacillati</taxon>
        <taxon>Bacillota</taxon>
        <taxon>Bacilli</taxon>
        <taxon>Lactobacillales</taxon>
        <taxon>Lactobacillaceae</taxon>
        <taxon>Leuconostoc</taxon>
    </lineage>
</organism>
<dbReference type="Proteomes" id="UP000239237">
    <property type="component" value="Unassembled WGS sequence"/>
</dbReference>
<keyword evidence="1" id="KW-0812">Transmembrane</keyword>
<feature type="transmembrane region" description="Helical" evidence="1">
    <location>
        <begin position="7"/>
        <end position="29"/>
    </location>
</feature>
<dbReference type="EMBL" id="OKQR01000001">
    <property type="protein sequence ID" value="SPD91360.1"/>
    <property type="molecule type" value="Genomic_DNA"/>
</dbReference>
<evidence type="ECO:0000313" key="5">
    <source>
        <dbReference type="Proteomes" id="UP000239237"/>
    </source>
</evidence>
<dbReference type="EMBL" id="OKQU01000001">
    <property type="protein sequence ID" value="SPE06585.1"/>
    <property type="molecule type" value="Genomic_DNA"/>
</dbReference>
<keyword evidence="5" id="KW-1185">Reference proteome</keyword>
<name>A0A2N9K954_9LACO</name>
<evidence type="ECO:0000256" key="1">
    <source>
        <dbReference type="SAM" id="Phobius"/>
    </source>
</evidence>
<evidence type="ECO:0000313" key="3">
    <source>
        <dbReference type="EMBL" id="SPE06585.1"/>
    </source>
</evidence>
<evidence type="ECO:0000313" key="4">
    <source>
        <dbReference type="Proteomes" id="UP000237923"/>
    </source>
</evidence>
<protein>
    <submittedName>
        <fullName evidence="3">Uncharacterized protein</fullName>
    </submittedName>
</protein>
<keyword evidence="1" id="KW-0472">Membrane</keyword>